<evidence type="ECO:0000313" key="2">
    <source>
        <dbReference type="EMBL" id="CAJ58817.1"/>
    </source>
</evidence>
<gene>
    <name evidence="2" type="ordered locus">FRAAL0137</name>
</gene>
<dbReference type="HOGENOM" id="CLU_3025645_0_0_11"/>
<keyword evidence="3" id="KW-1185">Reference proteome</keyword>
<reference evidence="2 3" key="1">
    <citation type="journal article" date="2007" name="Genome Res.">
        <title>Genome characteristics of facultatively symbiotic Frankia sp. strains reflect host range and host plant biogeography.</title>
        <authorList>
            <person name="Normand P."/>
            <person name="Lapierre P."/>
            <person name="Tisa L.S."/>
            <person name="Gogarten J.P."/>
            <person name="Alloisio N."/>
            <person name="Bagnarol E."/>
            <person name="Bassi C.A."/>
            <person name="Berry A.M."/>
            <person name="Bickhart D.M."/>
            <person name="Choisne N."/>
            <person name="Couloux A."/>
            <person name="Cournoyer B."/>
            <person name="Cruveiller S."/>
            <person name="Daubin V."/>
            <person name="Demange N."/>
            <person name="Francino M.P."/>
            <person name="Goltsman E."/>
            <person name="Huang Y."/>
            <person name="Kopp O.R."/>
            <person name="Labarre L."/>
            <person name="Lapidus A."/>
            <person name="Lavire C."/>
            <person name="Marechal J."/>
            <person name="Martinez M."/>
            <person name="Mastronunzio J.E."/>
            <person name="Mullin B.C."/>
            <person name="Niemann J."/>
            <person name="Pujic P."/>
            <person name="Rawnsley T."/>
            <person name="Rouy Z."/>
            <person name="Schenowitz C."/>
            <person name="Sellstedt A."/>
            <person name="Tavares F."/>
            <person name="Tomkins J.P."/>
            <person name="Vallenet D."/>
            <person name="Valverde C."/>
            <person name="Wall L.G."/>
            <person name="Wang Y."/>
            <person name="Medigue C."/>
            <person name="Benson D.R."/>
        </authorList>
    </citation>
    <scope>NUCLEOTIDE SEQUENCE [LARGE SCALE GENOMIC DNA]</scope>
    <source>
        <strain evidence="3">DSM 45986 / CECT 9034 / ACN14a</strain>
    </source>
</reference>
<dbReference type="AlphaFoldDB" id="Q0RUC5"/>
<dbReference type="KEGG" id="fal:FRAAL0137"/>
<dbReference type="EMBL" id="CT573213">
    <property type="protein sequence ID" value="CAJ58817.1"/>
    <property type="molecule type" value="Genomic_DNA"/>
</dbReference>
<accession>Q0RUC5</accession>
<organism evidence="2 3">
    <name type="scientific">Frankia alni (strain DSM 45986 / CECT 9034 / ACN14a)</name>
    <dbReference type="NCBI Taxonomy" id="326424"/>
    <lineage>
        <taxon>Bacteria</taxon>
        <taxon>Bacillati</taxon>
        <taxon>Actinomycetota</taxon>
        <taxon>Actinomycetes</taxon>
        <taxon>Frankiales</taxon>
        <taxon>Frankiaceae</taxon>
        <taxon>Frankia</taxon>
    </lineage>
</organism>
<sequence length="55" mass="6081">MADSDECGGDQEDNKIYVKCLDGEELRMRGRIEKTLGWKPAGLEQRGGPGEPDQT</sequence>
<dbReference type="STRING" id="326424.FRAAL0137"/>
<dbReference type="RefSeq" id="WP_011601400.1">
    <property type="nucleotide sequence ID" value="NC_008278.1"/>
</dbReference>
<dbReference type="Proteomes" id="UP000000657">
    <property type="component" value="Chromosome"/>
</dbReference>
<proteinExistence type="predicted"/>
<protein>
    <submittedName>
        <fullName evidence="2">Uncharacterized protein</fullName>
    </submittedName>
</protein>
<feature type="region of interest" description="Disordered" evidence="1">
    <location>
        <begin position="35"/>
        <end position="55"/>
    </location>
</feature>
<name>Q0RUC5_FRAAA</name>
<evidence type="ECO:0000256" key="1">
    <source>
        <dbReference type="SAM" id="MobiDB-lite"/>
    </source>
</evidence>
<evidence type="ECO:0000313" key="3">
    <source>
        <dbReference type="Proteomes" id="UP000000657"/>
    </source>
</evidence>
<feature type="compositionally biased region" description="Gly residues" evidence="1">
    <location>
        <begin position="45"/>
        <end position="55"/>
    </location>
</feature>